<keyword evidence="3 8" id="KW-0812">Transmembrane</keyword>
<evidence type="ECO:0000256" key="8">
    <source>
        <dbReference type="SAM" id="Phobius"/>
    </source>
</evidence>
<evidence type="ECO:0000256" key="1">
    <source>
        <dbReference type="ARBA" id="ARBA00004141"/>
    </source>
</evidence>
<feature type="transmembrane region" description="Helical" evidence="8">
    <location>
        <begin position="173"/>
        <end position="196"/>
    </location>
</feature>
<keyword evidence="11" id="KW-1185">Reference proteome</keyword>
<feature type="compositionally biased region" description="Low complexity" evidence="7">
    <location>
        <begin position="366"/>
        <end position="377"/>
    </location>
</feature>
<dbReference type="InterPro" id="IPR051679">
    <property type="entry name" value="DASS-Related_Transporters"/>
</dbReference>
<protein>
    <recommendedName>
        <fullName evidence="9">Citrate transporter-like domain-containing protein</fullName>
    </recommendedName>
</protein>
<feature type="compositionally biased region" description="Basic residues" evidence="7">
    <location>
        <begin position="352"/>
        <end position="365"/>
    </location>
</feature>
<proteinExistence type="predicted"/>
<feature type="transmembrane region" description="Helical" evidence="8">
    <location>
        <begin position="94"/>
        <end position="116"/>
    </location>
</feature>
<name>A0A7I7TDT9_9MYCO</name>
<dbReference type="AlphaFoldDB" id="A0A7I7TDT9"/>
<evidence type="ECO:0000256" key="6">
    <source>
        <dbReference type="ARBA" id="ARBA00023136"/>
    </source>
</evidence>
<dbReference type="Proteomes" id="UP000467148">
    <property type="component" value="Chromosome"/>
</dbReference>
<dbReference type="InterPro" id="IPR036721">
    <property type="entry name" value="RCK_C_sf"/>
</dbReference>
<dbReference type="GO" id="GO:0055085">
    <property type="term" value="P:transmembrane transport"/>
    <property type="evidence" value="ECO:0007669"/>
    <property type="project" value="InterPro"/>
</dbReference>
<feature type="domain" description="Citrate transporter-like" evidence="9">
    <location>
        <begin position="14"/>
        <end position="212"/>
    </location>
</feature>
<keyword evidence="2" id="KW-0813">Transport</keyword>
<feature type="transmembrane region" description="Helical" evidence="8">
    <location>
        <begin position="136"/>
        <end position="161"/>
    </location>
</feature>
<dbReference type="GO" id="GO:0006813">
    <property type="term" value="P:potassium ion transport"/>
    <property type="evidence" value="ECO:0007669"/>
    <property type="project" value="InterPro"/>
</dbReference>
<feature type="region of interest" description="Disordered" evidence="7">
    <location>
        <begin position="352"/>
        <end position="384"/>
    </location>
</feature>
<evidence type="ECO:0000313" key="11">
    <source>
        <dbReference type="Proteomes" id="UP000467148"/>
    </source>
</evidence>
<dbReference type="Gene3D" id="3.30.70.1450">
    <property type="entry name" value="Regulator of K+ conductance, C-terminal domain"/>
    <property type="match status" value="1"/>
</dbReference>
<evidence type="ECO:0000256" key="7">
    <source>
        <dbReference type="SAM" id="MobiDB-lite"/>
    </source>
</evidence>
<evidence type="ECO:0000256" key="2">
    <source>
        <dbReference type="ARBA" id="ARBA00022448"/>
    </source>
</evidence>
<evidence type="ECO:0000256" key="3">
    <source>
        <dbReference type="ARBA" id="ARBA00022692"/>
    </source>
</evidence>
<dbReference type="RefSeq" id="WP_246227461.1">
    <property type="nucleotide sequence ID" value="NZ_AP022596.1"/>
</dbReference>
<dbReference type="InterPro" id="IPR004680">
    <property type="entry name" value="Cit_transptr-like_dom"/>
</dbReference>
<sequence length="384" mass="40838">MTILAAVIVLVTLIVMTTGRQPAVLALICALVVAGLTGIATPAELFGGLSNGGVITIAAMLVIAKGVLYTGVISRVTYRLLAGAQTTGQVLRRLIPPVGVVSALINTTPIVAMLIPATKELEQQSGIPARGVLLPIAHATTLAGLATLIGTSSNLLIAGLAAPAGVDVKMFSFVPIAVPVALVGWLVLLIAAPLMLRGRAEQTERKLDWRAEIPVAAGANAVGRTAADLGVRATPEFELVEIQRWGDVVGPDSSVRADDILVYRATESGVRMLWASPRFGHAAQALYVVSIATDESASILTLKKRRIFRWLPRGPPSGYATLQHCLEKCALSQRVPLPCSLTTRWSGCGKRSRARLRRPPRRGSRWRSCSESSSARRSTWRRSS</sequence>
<evidence type="ECO:0000256" key="4">
    <source>
        <dbReference type="ARBA" id="ARBA00022737"/>
    </source>
</evidence>
<keyword evidence="4" id="KW-0677">Repeat</keyword>
<feature type="transmembrane region" description="Helical" evidence="8">
    <location>
        <begin position="50"/>
        <end position="73"/>
    </location>
</feature>
<dbReference type="PANTHER" id="PTHR43652">
    <property type="entry name" value="BASIC AMINO ACID ANTIPORTER YFCC-RELATED"/>
    <property type="match status" value="1"/>
</dbReference>
<dbReference type="EMBL" id="AP022596">
    <property type="protein sequence ID" value="BBY67180.1"/>
    <property type="molecule type" value="Genomic_DNA"/>
</dbReference>
<gene>
    <name evidence="10" type="ORF">MHEL_54230</name>
</gene>
<reference evidence="10 11" key="1">
    <citation type="journal article" date="2019" name="Emerg. Microbes Infect.">
        <title>Comprehensive subspecies identification of 175 nontuberculous mycobacteria species based on 7547 genomic profiles.</title>
        <authorList>
            <person name="Matsumoto Y."/>
            <person name="Kinjo T."/>
            <person name="Motooka D."/>
            <person name="Nabeya D."/>
            <person name="Jung N."/>
            <person name="Uechi K."/>
            <person name="Horii T."/>
            <person name="Iida T."/>
            <person name="Fujita J."/>
            <person name="Nakamura S."/>
        </authorList>
    </citation>
    <scope>NUCLEOTIDE SEQUENCE [LARGE SCALE GENOMIC DNA]</scope>
    <source>
        <strain evidence="10 11">JCM 30396</strain>
    </source>
</reference>
<comment type="subcellular location">
    <subcellularLocation>
        <location evidence="1">Membrane</location>
        <topology evidence="1">Multi-pass membrane protein</topology>
    </subcellularLocation>
</comment>
<evidence type="ECO:0000256" key="5">
    <source>
        <dbReference type="ARBA" id="ARBA00022989"/>
    </source>
</evidence>
<evidence type="ECO:0000313" key="10">
    <source>
        <dbReference type="EMBL" id="BBY67180.1"/>
    </source>
</evidence>
<dbReference type="GO" id="GO:0005886">
    <property type="term" value="C:plasma membrane"/>
    <property type="evidence" value="ECO:0007669"/>
    <property type="project" value="TreeGrafter"/>
</dbReference>
<keyword evidence="5 8" id="KW-1133">Transmembrane helix</keyword>
<dbReference type="Pfam" id="PF03600">
    <property type="entry name" value="CitMHS"/>
    <property type="match status" value="1"/>
</dbReference>
<dbReference type="PANTHER" id="PTHR43652:SF2">
    <property type="entry name" value="BASIC AMINO ACID ANTIPORTER YFCC-RELATED"/>
    <property type="match status" value="1"/>
</dbReference>
<organism evidence="10 11">
    <name type="scientific">Mycolicibacterium helvum</name>
    <dbReference type="NCBI Taxonomy" id="1534349"/>
    <lineage>
        <taxon>Bacteria</taxon>
        <taxon>Bacillati</taxon>
        <taxon>Actinomycetota</taxon>
        <taxon>Actinomycetes</taxon>
        <taxon>Mycobacteriales</taxon>
        <taxon>Mycobacteriaceae</taxon>
        <taxon>Mycolicibacterium</taxon>
    </lineage>
</organism>
<dbReference type="KEGG" id="mhev:MHEL_54230"/>
<accession>A0A7I7TDT9</accession>
<evidence type="ECO:0000259" key="9">
    <source>
        <dbReference type="Pfam" id="PF03600"/>
    </source>
</evidence>
<keyword evidence="6 8" id="KW-0472">Membrane</keyword>
<dbReference type="SUPFAM" id="SSF116726">
    <property type="entry name" value="TrkA C-terminal domain-like"/>
    <property type="match status" value="1"/>
</dbReference>